<proteinExistence type="predicted"/>
<reference evidence="1 2" key="1">
    <citation type="submission" date="2016-09" db="EMBL/GenBank/DDBJ databases">
        <title>The draft genome of Dichanthelium oligosanthes: A C3 panicoid grass species.</title>
        <authorList>
            <person name="Studer A.J."/>
            <person name="Schnable J.C."/>
            <person name="Brutnell T.P."/>
        </authorList>
    </citation>
    <scope>NUCLEOTIDE SEQUENCE [LARGE SCALE GENOMIC DNA]</scope>
    <source>
        <strain evidence="2">cv. Kellogg 1175</strain>
        <tissue evidence="1">Leaf</tissue>
    </source>
</reference>
<keyword evidence="2" id="KW-1185">Reference proteome</keyword>
<accession>A0A1E5W7Y5</accession>
<gene>
    <name evidence="1" type="ORF">BAE44_0005536</name>
</gene>
<dbReference type="Proteomes" id="UP000095767">
    <property type="component" value="Unassembled WGS sequence"/>
</dbReference>
<dbReference type="AlphaFoldDB" id="A0A1E5W7Y5"/>
<evidence type="ECO:0000313" key="2">
    <source>
        <dbReference type="Proteomes" id="UP000095767"/>
    </source>
</evidence>
<comment type="caution">
    <text evidence="1">The sequence shown here is derived from an EMBL/GenBank/DDBJ whole genome shotgun (WGS) entry which is preliminary data.</text>
</comment>
<sequence length="107" mass="12545">MSITEAEVKAMEAGRLELLATPLAYAFTLDENLLEDAKELQSLPTRMRQLYNWYKDQAKSETVAFGVRVPKEIYCTGSDVMWVYFECLFYLFQKRDLDIQILSLWTM</sequence>
<protein>
    <submittedName>
        <fullName evidence="1">Uncharacterized protein</fullName>
    </submittedName>
</protein>
<organism evidence="1 2">
    <name type="scientific">Dichanthelium oligosanthes</name>
    <dbReference type="NCBI Taxonomy" id="888268"/>
    <lineage>
        <taxon>Eukaryota</taxon>
        <taxon>Viridiplantae</taxon>
        <taxon>Streptophyta</taxon>
        <taxon>Embryophyta</taxon>
        <taxon>Tracheophyta</taxon>
        <taxon>Spermatophyta</taxon>
        <taxon>Magnoliopsida</taxon>
        <taxon>Liliopsida</taxon>
        <taxon>Poales</taxon>
        <taxon>Poaceae</taxon>
        <taxon>PACMAD clade</taxon>
        <taxon>Panicoideae</taxon>
        <taxon>Panicodae</taxon>
        <taxon>Paniceae</taxon>
        <taxon>Dichantheliinae</taxon>
        <taxon>Dichanthelium</taxon>
    </lineage>
</organism>
<dbReference type="EMBL" id="LWDX02018669">
    <property type="protein sequence ID" value="OEL33445.1"/>
    <property type="molecule type" value="Genomic_DNA"/>
</dbReference>
<evidence type="ECO:0000313" key="1">
    <source>
        <dbReference type="EMBL" id="OEL33445.1"/>
    </source>
</evidence>
<name>A0A1E5W7Y5_9POAL</name>